<dbReference type="RefSeq" id="WP_239262382.1">
    <property type="nucleotide sequence ID" value="NZ_JAKRCV010000007.1"/>
</dbReference>
<feature type="region of interest" description="Disordered" evidence="1">
    <location>
        <begin position="22"/>
        <end position="102"/>
    </location>
</feature>
<accession>A0ABS9PZG8</accession>
<dbReference type="Gene3D" id="2.70.70.10">
    <property type="entry name" value="Glucose Permease (Domain IIA)"/>
    <property type="match status" value="1"/>
</dbReference>
<dbReference type="EMBL" id="JAKRCV010000007">
    <property type="protein sequence ID" value="MCG7321029.1"/>
    <property type="molecule type" value="Genomic_DNA"/>
</dbReference>
<protein>
    <submittedName>
        <fullName evidence="4">M23 family metallopeptidase</fullName>
    </submittedName>
</protein>
<feature type="compositionally biased region" description="Low complexity" evidence="1">
    <location>
        <begin position="52"/>
        <end position="102"/>
    </location>
</feature>
<dbReference type="SUPFAM" id="SSF51261">
    <property type="entry name" value="Duplicated hybrid motif"/>
    <property type="match status" value="1"/>
</dbReference>
<proteinExistence type="predicted"/>
<dbReference type="PANTHER" id="PTHR21666:SF270">
    <property type="entry name" value="MUREIN HYDROLASE ACTIVATOR ENVC"/>
    <property type="match status" value="1"/>
</dbReference>
<gene>
    <name evidence="4" type="ORF">MHL29_03845</name>
</gene>
<comment type="caution">
    <text evidence="4">The sequence shown here is derived from an EMBL/GenBank/DDBJ whole genome shotgun (WGS) entry which is preliminary data.</text>
</comment>
<dbReference type="InterPro" id="IPR011055">
    <property type="entry name" value="Dup_hybrid_motif"/>
</dbReference>
<feature type="domain" description="M23ase beta-sheet core" evidence="3">
    <location>
        <begin position="149"/>
        <end position="248"/>
    </location>
</feature>
<reference evidence="4 5" key="1">
    <citation type="submission" date="2022-02" db="EMBL/GenBank/DDBJ databases">
        <title>Uncovering new skin microbiome diversity through culturing and metagenomics.</title>
        <authorList>
            <person name="Conlan S."/>
            <person name="Deming C."/>
            <person name="Nisc Comparative Sequencing Program N."/>
            <person name="Segre J.A."/>
        </authorList>
    </citation>
    <scope>NUCLEOTIDE SEQUENCE [LARGE SCALE GENOMIC DNA]</scope>
    <source>
        <strain evidence="4 5">ACRQZ</strain>
    </source>
</reference>
<dbReference type="PANTHER" id="PTHR21666">
    <property type="entry name" value="PEPTIDASE-RELATED"/>
    <property type="match status" value="1"/>
</dbReference>
<dbReference type="PROSITE" id="PS51257">
    <property type="entry name" value="PROKAR_LIPOPROTEIN"/>
    <property type="match status" value="1"/>
</dbReference>
<organism evidence="4 5">
    <name type="scientific">Arsenicicoccus bolidensis</name>
    <dbReference type="NCBI Taxonomy" id="229480"/>
    <lineage>
        <taxon>Bacteria</taxon>
        <taxon>Bacillati</taxon>
        <taxon>Actinomycetota</taxon>
        <taxon>Actinomycetes</taxon>
        <taxon>Micrococcales</taxon>
        <taxon>Intrasporangiaceae</taxon>
        <taxon>Arsenicicoccus</taxon>
    </lineage>
</organism>
<dbReference type="InterPro" id="IPR016047">
    <property type="entry name" value="M23ase_b-sheet_dom"/>
</dbReference>
<name>A0ABS9PZG8_9MICO</name>
<feature type="signal peptide" evidence="2">
    <location>
        <begin position="1"/>
        <end position="27"/>
    </location>
</feature>
<feature type="chain" id="PRO_5047096064" evidence="2">
    <location>
        <begin position="28"/>
        <end position="267"/>
    </location>
</feature>
<evidence type="ECO:0000313" key="5">
    <source>
        <dbReference type="Proteomes" id="UP001521931"/>
    </source>
</evidence>
<sequence>MSRLRRPVDVAALATLLMGATGLGACAPPDPEPTPTRLELSTPGDTPPAARDLSTVSPTASSSGSAPTSPGMTTPATPATADGTGSPTAATTTTALPAGLDPGNRFYDTDRSLQRSPWFAGAWPVMVPYGCTSAPYYDADARCPASRGFHHGVDVALPCGTVITSGVAGTVVDPATPRRPGPAYGPNALRVRTTDATRDVLVGHARRVLVSPGQRVEPGTPLAEVGDLGAPDGCHLHLEVRAAGGAVDTATDPAPVLRLSASDPVGG</sequence>
<dbReference type="Proteomes" id="UP001521931">
    <property type="component" value="Unassembled WGS sequence"/>
</dbReference>
<dbReference type="InterPro" id="IPR050570">
    <property type="entry name" value="Cell_wall_metabolism_enzyme"/>
</dbReference>
<dbReference type="CDD" id="cd12797">
    <property type="entry name" value="M23_peptidase"/>
    <property type="match status" value="1"/>
</dbReference>
<evidence type="ECO:0000256" key="2">
    <source>
        <dbReference type="SAM" id="SignalP"/>
    </source>
</evidence>
<dbReference type="Pfam" id="PF01551">
    <property type="entry name" value="Peptidase_M23"/>
    <property type="match status" value="1"/>
</dbReference>
<evidence type="ECO:0000259" key="3">
    <source>
        <dbReference type="Pfam" id="PF01551"/>
    </source>
</evidence>
<evidence type="ECO:0000256" key="1">
    <source>
        <dbReference type="SAM" id="MobiDB-lite"/>
    </source>
</evidence>
<keyword evidence="2" id="KW-0732">Signal</keyword>
<evidence type="ECO:0000313" key="4">
    <source>
        <dbReference type="EMBL" id="MCG7321029.1"/>
    </source>
</evidence>
<keyword evidence="5" id="KW-1185">Reference proteome</keyword>